<dbReference type="Proteomes" id="UP000593577">
    <property type="component" value="Unassembled WGS sequence"/>
</dbReference>
<dbReference type="EMBL" id="JABFAA010000004">
    <property type="protein sequence ID" value="MBA0680341.1"/>
    <property type="molecule type" value="Genomic_DNA"/>
</dbReference>
<keyword evidence="2" id="KW-1185">Reference proteome</keyword>
<organism evidence="1 2">
    <name type="scientific">Gossypium aridum</name>
    <name type="common">American cotton</name>
    <name type="synonym">Erioxylum aridum</name>
    <dbReference type="NCBI Taxonomy" id="34290"/>
    <lineage>
        <taxon>Eukaryota</taxon>
        <taxon>Viridiplantae</taxon>
        <taxon>Streptophyta</taxon>
        <taxon>Embryophyta</taxon>
        <taxon>Tracheophyta</taxon>
        <taxon>Spermatophyta</taxon>
        <taxon>Magnoliopsida</taxon>
        <taxon>eudicotyledons</taxon>
        <taxon>Gunneridae</taxon>
        <taxon>Pentapetalae</taxon>
        <taxon>rosids</taxon>
        <taxon>malvids</taxon>
        <taxon>Malvales</taxon>
        <taxon>Malvaceae</taxon>
        <taxon>Malvoideae</taxon>
        <taxon>Gossypium</taxon>
    </lineage>
</organism>
<sequence>ECTITLEDVQLQLELPVDRPVETDSVVATDWKVLCSQLLRKVPDRIYSSRIHINWFKINFDELDAESSPLERE</sequence>
<evidence type="ECO:0000313" key="1">
    <source>
        <dbReference type="EMBL" id="MBA0680341.1"/>
    </source>
</evidence>
<reference evidence="1 2" key="1">
    <citation type="journal article" date="2019" name="Genome Biol. Evol.">
        <title>Insights into the evolution of the New World diploid cottons (Gossypium, subgenus Houzingenia) based on genome sequencing.</title>
        <authorList>
            <person name="Grover C.E."/>
            <person name="Arick M.A. 2nd"/>
            <person name="Thrash A."/>
            <person name="Conover J.L."/>
            <person name="Sanders W.S."/>
            <person name="Peterson D.G."/>
            <person name="Frelichowski J.E."/>
            <person name="Scheffler J.A."/>
            <person name="Scheffler B.E."/>
            <person name="Wendel J.F."/>
        </authorList>
    </citation>
    <scope>NUCLEOTIDE SEQUENCE [LARGE SCALE GENOMIC DNA]</scope>
    <source>
        <strain evidence="1">185</strain>
        <tissue evidence="1">Leaf</tissue>
    </source>
</reference>
<proteinExistence type="predicted"/>
<gene>
    <name evidence="1" type="ORF">Goari_012046</name>
</gene>
<accession>A0A7J8WZ95</accession>
<protein>
    <submittedName>
        <fullName evidence="1">Uncharacterized protein</fullName>
    </submittedName>
</protein>
<feature type="non-terminal residue" evidence="1">
    <location>
        <position position="1"/>
    </location>
</feature>
<evidence type="ECO:0000313" key="2">
    <source>
        <dbReference type="Proteomes" id="UP000593577"/>
    </source>
</evidence>
<comment type="caution">
    <text evidence="1">The sequence shown here is derived from an EMBL/GenBank/DDBJ whole genome shotgun (WGS) entry which is preliminary data.</text>
</comment>
<dbReference type="AlphaFoldDB" id="A0A7J8WZ95"/>
<name>A0A7J8WZ95_GOSAI</name>